<feature type="active site" evidence="7">
    <location>
        <position position="11"/>
    </location>
</feature>
<feature type="domain" description="GHMP kinase N-terminal" evidence="8">
    <location>
        <begin position="75"/>
        <end position="153"/>
    </location>
</feature>
<comment type="function">
    <text evidence="7">Catalyzes the phosphorylation of the position 2 hydroxy group of 4-diphosphocytidyl-2C-methyl-D-erythritol.</text>
</comment>
<dbReference type="InterPro" id="IPR020568">
    <property type="entry name" value="Ribosomal_Su5_D2-typ_SF"/>
</dbReference>
<dbReference type="PANTHER" id="PTHR43527">
    <property type="entry name" value="4-DIPHOSPHOCYTIDYL-2-C-METHYL-D-ERYTHRITOL KINASE, CHLOROPLASTIC"/>
    <property type="match status" value="1"/>
</dbReference>
<dbReference type="InterPro" id="IPR036554">
    <property type="entry name" value="GHMP_kinase_C_sf"/>
</dbReference>
<sequence>MQTLRLFSPAKINLFLHITAQRNDGYHDLQSVFRSVDFGDQIDFYLAYDDDNSRQANCLLTLTGADHLTDSLNDNLISKAVQTLALHYPQHARPLRIHLDKRIPTGAGLGGGSSNCATTLIALNQLWDLRLSTQTLIDIAATLGADVPFFIFSHAHQSDAIATGIGEMLTPIHLPKRSYLLLMPDDHLATAHFFKHPALQKNTPIISDLDQQIDKFELQLTLPFHNCFEAIAMQDSLPVKDALAYLHNLPCQARPRMTGTGSAVFIPLCDDEYKHASIWQQLAPCRAVICDGLYGF</sequence>
<dbReference type="Proteomes" id="UP001624684">
    <property type="component" value="Unassembled WGS sequence"/>
</dbReference>
<dbReference type="GO" id="GO:0050515">
    <property type="term" value="F:4-(cytidine 5'-diphospho)-2-C-methyl-D-erythritol kinase activity"/>
    <property type="evidence" value="ECO:0007669"/>
    <property type="project" value="UniProtKB-EC"/>
</dbReference>
<dbReference type="InterPro" id="IPR006204">
    <property type="entry name" value="GHMP_kinase_N_dom"/>
</dbReference>
<dbReference type="NCBIfam" id="TIGR00154">
    <property type="entry name" value="ispE"/>
    <property type="match status" value="1"/>
</dbReference>
<dbReference type="EC" id="2.7.1.148" evidence="7"/>
<evidence type="ECO:0000313" key="9">
    <source>
        <dbReference type="EMBL" id="MFL1731985.1"/>
    </source>
</evidence>
<proteinExistence type="inferred from homology"/>
<accession>A0ABW8U9P5</accession>
<evidence type="ECO:0000256" key="7">
    <source>
        <dbReference type="HAMAP-Rule" id="MF_00061"/>
    </source>
</evidence>
<comment type="similarity">
    <text evidence="7">Belongs to the GHMP kinase family. IspE subfamily.</text>
</comment>
<dbReference type="InterPro" id="IPR004424">
    <property type="entry name" value="IspE"/>
</dbReference>
<evidence type="ECO:0000256" key="6">
    <source>
        <dbReference type="ARBA" id="ARBA00023229"/>
    </source>
</evidence>
<reference evidence="9 10" key="1">
    <citation type="submission" date="2024-11" db="EMBL/GenBank/DDBJ databases">
        <title>First Report of Moraxella oculi in Brazil in an Infectious Bovine Keratoconjunctivitis Outbreak.</title>
        <authorList>
            <person name="Carvalho C.V."/>
            <person name="Domingues R."/>
            <person name="Coutinho C."/>
            <person name="Honorio N.T.B.S."/>
            <person name="Faza D.R.L.R."/>
            <person name="Carvalho W.A."/>
            <person name="Machado A.B.F."/>
            <person name="Martins M.F."/>
            <person name="Gaspar E.B."/>
        </authorList>
    </citation>
    <scope>NUCLEOTIDE SEQUENCE [LARGE SCALE GENOMIC DNA]</scope>
    <source>
        <strain evidence="9 10">2117LE</strain>
    </source>
</reference>
<gene>
    <name evidence="7 9" type="primary">ispE</name>
    <name evidence="9" type="ORF">ACJHVH_03095</name>
</gene>
<comment type="caution">
    <text evidence="9">The sequence shown here is derived from an EMBL/GenBank/DDBJ whole genome shotgun (WGS) entry which is preliminary data.</text>
</comment>
<evidence type="ECO:0000256" key="4">
    <source>
        <dbReference type="ARBA" id="ARBA00022777"/>
    </source>
</evidence>
<organism evidence="9 10">
    <name type="scientific">Moraxella oculi</name>
    <dbReference type="NCBI Taxonomy" id="2940516"/>
    <lineage>
        <taxon>Bacteria</taxon>
        <taxon>Pseudomonadati</taxon>
        <taxon>Pseudomonadota</taxon>
        <taxon>Gammaproteobacteria</taxon>
        <taxon>Moraxellales</taxon>
        <taxon>Moraxellaceae</taxon>
        <taxon>Moraxella</taxon>
    </lineage>
</organism>
<dbReference type="Gene3D" id="3.30.230.10">
    <property type="match status" value="1"/>
</dbReference>
<evidence type="ECO:0000256" key="1">
    <source>
        <dbReference type="ARBA" id="ARBA00017473"/>
    </source>
</evidence>
<evidence type="ECO:0000259" key="8">
    <source>
        <dbReference type="Pfam" id="PF00288"/>
    </source>
</evidence>
<feature type="binding site" evidence="7">
    <location>
        <begin position="104"/>
        <end position="114"/>
    </location>
    <ligand>
        <name>ATP</name>
        <dbReference type="ChEBI" id="CHEBI:30616"/>
    </ligand>
</feature>
<keyword evidence="10" id="KW-1185">Reference proteome</keyword>
<dbReference type="SUPFAM" id="SSF54211">
    <property type="entry name" value="Ribosomal protein S5 domain 2-like"/>
    <property type="match status" value="1"/>
</dbReference>
<evidence type="ECO:0000256" key="2">
    <source>
        <dbReference type="ARBA" id="ARBA00022679"/>
    </source>
</evidence>
<comment type="catalytic activity">
    <reaction evidence="7">
        <text>4-CDP-2-C-methyl-D-erythritol + ATP = 4-CDP-2-C-methyl-D-erythritol 2-phosphate + ADP + H(+)</text>
        <dbReference type="Rhea" id="RHEA:18437"/>
        <dbReference type="ChEBI" id="CHEBI:15378"/>
        <dbReference type="ChEBI" id="CHEBI:30616"/>
        <dbReference type="ChEBI" id="CHEBI:57823"/>
        <dbReference type="ChEBI" id="CHEBI:57919"/>
        <dbReference type="ChEBI" id="CHEBI:456216"/>
        <dbReference type="EC" id="2.7.1.148"/>
    </reaction>
</comment>
<evidence type="ECO:0000313" key="10">
    <source>
        <dbReference type="Proteomes" id="UP001624684"/>
    </source>
</evidence>
<evidence type="ECO:0000256" key="5">
    <source>
        <dbReference type="ARBA" id="ARBA00022840"/>
    </source>
</evidence>
<dbReference type="PIRSF" id="PIRSF010376">
    <property type="entry name" value="IspE"/>
    <property type="match status" value="1"/>
</dbReference>
<dbReference type="PANTHER" id="PTHR43527:SF2">
    <property type="entry name" value="4-DIPHOSPHOCYTIDYL-2-C-METHYL-D-ERYTHRITOL KINASE, CHLOROPLASTIC"/>
    <property type="match status" value="1"/>
</dbReference>
<dbReference type="InterPro" id="IPR014721">
    <property type="entry name" value="Ribsml_uS5_D2-typ_fold_subgr"/>
</dbReference>
<keyword evidence="2 7" id="KW-0808">Transferase</keyword>
<dbReference type="Pfam" id="PF00288">
    <property type="entry name" value="GHMP_kinases_N"/>
    <property type="match status" value="1"/>
</dbReference>
<keyword evidence="3 7" id="KW-0547">Nucleotide-binding</keyword>
<comment type="pathway">
    <text evidence="7">Isoprenoid biosynthesis; isopentenyl diphosphate biosynthesis via DXP pathway; isopentenyl diphosphate from 1-deoxy-D-xylulose 5-phosphate: step 3/6.</text>
</comment>
<evidence type="ECO:0000256" key="3">
    <source>
        <dbReference type="ARBA" id="ARBA00022741"/>
    </source>
</evidence>
<name>A0ABW8U9P5_9GAMM</name>
<dbReference type="HAMAP" id="MF_00061">
    <property type="entry name" value="IspE"/>
    <property type="match status" value="1"/>
</dbReference>
<dbReference type="RefSeq" id="WP_407068725.1">
    <property type="nucleotide sequence ID" value="NZ_JBJJXE010000003.1"/>
</dbReference>
<feature type="active site" evidence="7">
    <location>
        <position position="146"/>
    </location>
</feature>
<keyword evidence="6 7" id="KW-0414">Isoprene biosynthesis</keyword>
<keyword evidence="4 7" id="KW-0418">Kinase</keyword>
<keyword evidence="5 7" id="KW-0067">ATP-binding</keyword>
<dbReference type="EMBL" id="JBJJXE010000003">
    <property type="protein sequence ID" value="MFL1731985.1"/>
    <property type="molecule type" value="Genomic_DNA"/>
</dbReference>
<dbReference type="Gene3D" id="3.30.70.890">
    <property type="entry name" value="GHMP kinase, C-terminal domain"/>
    <property type="match status" value="1"/>
</dbReference>
<dbReference type="SUPFAM" id="SSF55060">
    <property type="entry name" value="GHMP Kinase, C-terminal domain"/>
    <property type="match status" value="1"/>
</dbReference>
<protein>
    <recommendedName>
        <fullName evidence="1 7">4-diphosphocytidyl-2-C-methyl-D-erythritol kinase</fullName>
        <shortName evidence="7">CMK</shortName>
        <ecNumber evidence="7">2.7.1.148</ecNumber>
    </recommendedName>
    <alternativeName>
        <fullName evidence="7">4-(cytidine-5'-diphospho)-2-C-methyl-D-erythritol kinase</fullName>
    </alternativeName>
</protein>